<dbReference type="PANTHER" id="PTHR37937">
    <property type="entry name" value="CONJUGATIVE TRANSFER: DNA TRANSPORT"/>
    <property type="match status" value="1"/>
</dbReference>
<dbReference type="InterPro" id="IPR027417">
    <property type="entry name" value="P-loop_NTPase"/>
</dbReference>
<evidence type="ECO:0000256" key="3">
    <source>
        <dbReference type="ARBA" id="ARBA00022692"/>
    </source>
</evidence>
<evidence type="ECO:0000256" key="7">
    <source>
        <dbReference type="SAM" id="Phobius"/>
    </source>
</evidence>
<feature type="region of interest" description="Disordered" evidence="6">
    <location>
        <begin position="532"/>
        <end position="579"/>
    </location>
</feature>
<dbReference type="Proteomes" id="UP000277921">
    <property type="component" value="Unassembled WGS sequence"/>
</dbReference>
<feature type="compositionally biased region" description="Low complexity" evidence="6">
    <location>
        <begin position="833"/>
        <end position="849"/>
    </location>
</feature>
<feature type="region of interest" description="Disordered" evidence="6">
    <location>
        <begin position="614"/>
        <end position="738"/>
    </location>
</feature>
<organism evidence="9 10">
    <name type="scientific">Burkholderia contaminans</name>
    <dbReference type="NCBI Taxonomy" id="488447"/>
    <lineage>
        <taxon>Bacteria</taxon>
        <taxon>Pseudomonadati</taxon>
        <taxon>Pseudomonadota</taxon>
        <taxon>Betaproteobacteria</taxon>
        <taxon>Burkholderiales</taxon>
        <taxon>Burkholderiaceae</taxon>
        <taxon>Burkholderia</taxon>
        <taxon>Burkholderia cepacia complex</taxon>
    </lineage>
</organism>
<accession>A0A3N8Q7X8</accession>
<comment type="subcellular location">
    <subcellularLocation>
        <location evidence="1">Cell membrane</location>
        <topology evidence="1">Multi-pass membrane protein</topology>
    </subcellularLocation>
</comment>
<evidence type="ECO:0000313" key="10">
    <source>
        <dbReference type="Proteomes" id="UP000277921"/>
    </source>
</evidence>
<dbReference type="CDD" id="cd01127">
    <property type="entry name" value="TrwB_TraG_TraD_VirD4"/>
    <property type="match status" value="1"/>
</dbReference>
<dbReference type="InterPro" id="IPR051539">
    <property type="entry name" value="T4SS-coupling_protein"/>
</dbReference>
<comment type="caution">
    <text evidence="9">The sequence shown here is derived from an EMBL/GenBank/DDBJ whole genome shotgun (WGS) entry which is preliminary data.</text>
</comment>
<sequence length="849" mass="90747">MSKKANDGMVYWFAPPPNIAPSQKYAVRATAIKDALPSLLLYVIFLPVVWLLCPGDPGMNALVAIWDAFGALLNAATHGRFFTAEAYDFSCLWTYHSAAVLARLGLAALPTLALATYLYLDMMTPRNNVVYLDGPRLLDGDEAVAAAIREARGRSVSETLTREGFIAAFRQLIHPPKNDPYMSLCPSTGMFSRTWWTKHLIIVGKIGSGKTMILLHILDQIVLAKTLAGAKNRAKSIILDAKGDFTSFFKRAMILNPWDKRTGVWDIAADLADVSSVKKFAACMLPVSGGSGKFFDEAAQKVMVAIVRTLHHTHGNNYGFTELAARHRLGQKGLAELFEPFAKVDPYIEMAYNDVKNPGQAVDSVLSTLSNGAAMLTDLAMAWPTTVPNDERPRFSCRGWARDDWKGPRHIILRGKSGNPLTEAFIAALFNMLTPRIMDLPDSKGRNLFMVCDEFTAPGKLEIMPLIDKGRSKGCCVILGFQDASQITEKYGAETQKTILSTIGSKIICQVSAGETADKLSDALGKQRVLITNKSSSETPGQGKASVTSSQHEETRTTVPPHELTDADVMGPRKVPKSEDAPAGFVVRAILSMGKDALRLTWPGHDTDARIKRPVDDEAEWALPITGPLSPLPTTETDEPPPPAGSPESEDTATATATSSEGGQDEATASATAADDNPADEADPATASTSEGGPDDGDPDDLMGLLDDVADPMDDDEGGGLVQAIEPTEPQAPAEPVAEATAAIEPGEPLDDGSADRQQVVSVITHDVPDPVAAAKLASEEPTETVGADLGEVASEVAKDYAADAVGEALHVPALGGLLDVAKLVDMYHESKTPTGPTTKQTITTVRGR</sequence>
<evidence type="ECO:0000256" key="5">
    <source>
        <dbReference type="ARBA" id="ARBA00023136"/>
    </source>
</evidence>
<keyword evidence="3 7" id="KW-0812">Transmembrane</keyword>
<evidence type="ECO:0000256" key="6">
    <source>
        <dbReference type="SAM" id="MobiDB-lite"/>
    </source>
</evidence>
<dbReference type="RefSeq" id="WP_124585932.1">
    <property type="nucleotide sequence ID" value="NZ_QTQV01000047.1"/>
</dbReference>
<feature type="transmembrane region" description="Helical" evidence="7">
    <location>
        <begin position="58"/>
        <end position="77"/>
    </location>
</feature>
<keyword evidence="4 7" id="KW-1133">Transmembrane helix</keyword>
<dbReference type="Pfam" id="PF10412">
    <property type="entry name" value="TrwB_AAD_bind"/>
    <property type="match status" value="1"/>
</dbReference>
<gene>
    <name evidence="9" type="ORF">DF051_38515</name>
</gene>
<dbReference type="InterPro" id="IPR019476">
    <property type="entry name" value="T4SS_TraD_DNA-bd"/>
</dbReference>
<keyword evidence="2" id="KW-1003">Cell membrane</keyword>
<keyword evidence="5 7" id="KW-0472">Membrane</keyword>
<feature type="compositionally biased region" description="Low complexity" evidence="6">
    <location>
        <begin position="723"/>
        <end position="738"/>
    </location>
</feature>
<evidence type="ECO:0000256" key="2">
    <source>
        <dbReference type="ARBA" id="ARBA00022475"/>
    </source>
</evidence>
<evidence type="ECO:0000259" key="8">
    <source>
        <dbReference type="Pfam" id="PF10412"/>
    </source>
</evidence>
<dbReference type="Gene3D" id="3.40.50.300">
    <property type="entry name" value="P-loop containing nucleotide triphosphate hydrolases"/>
    <property type="match status" value="2"/>
</dbReference>
<dbReference type="SUPFAM" id="SSF52540">
    <property type="entry name" value="P-loop containing nucleoside triphosphate hydrolases"/>
    <property type="match status" value="1"/>
</dbReference>
<evidence type="ECO:0000256" key="1">
    <source>
        <dbReference type="ARBA" id="ARBA00004651"/>
    </source>
</evidence>
<feature type="transmembrane region" description="Helical" evidence="7">
    <location>
        <begin position="35"/>
        <end position="52"/>
    </location>
</feature>
<evidence type="ECO:0000313" key="9">
    <source>
        <dbReference type="EMBL" id="RQT03179.1"/>
    </source>
</evidence>
<protein>
    <submittedName>
        <fullName evidence="9">DUF87 domain-containing protein</fullName>
    </submittedName>
</protein>
<dbReference type="PANTHER" id="PTHR37937:SF1">
    <property type="entry name" value="CONJUGATIVE TRANSFER: DNA TRANSPORT"/>
    <property type="match status" value="1"/>
</dbReference>
<dbReference type="GO" id="GO:0005886">
    <property type="term" value="C:plasma membrane"/>
    <property type="evidence" value="ECO:0007669"/>
    <property type="project" value="UniProtKB-SubCell"/>
</dbReference>
<feature type="compositionally biased region" description="Polar residues" evidence="6">
    <location>
        <begin position="532"/>
        <end position="550"/>
    </location>
</feature>
<dbReference type="AlphaFoldDB" id="A0A3N8Q7X8"/>
<evidence type="ECO:0000256" key="4">
    <source>
        <dbReference type="ARBA" id="ARBA00022989"/>
    </source>
</evidence>
<feature type="compositionally biased region" description="Acidic residues" evidence="6">
    <location>
        <begin position="708"/>
        <end position="718"/>
    </location>
</feature>
<feature type="region of interest" description="Disordered" evidence="6">
    <location>
        <begin position="830"/>
        <end position="849"/>
    </location>
</feature>
<dbReference type="EMBL" id="QTQV01000047">
    <property type="protein sequence ID" value="RQT03179.1"/>
    <property type="molecule type" value="Genomic_DNA"/>
</dbReference>
<feature type="compositionally biased region" description="Low complexity" evidence="6">
    <location>
        <begin position="652"/>
        <end position="676"/>
    </location>
</feature>
<name>A0A3N8Q7X8_9BURK</name>
<feature type="domain" description="Type IV secretion system coupling protein TraD DNA-binding" evidence="8">
    <location>
        <begin position="197"/>
        <end position="565"/>
    </location>
</feature>
<feature type="transmembrane region" description="Helical" evidence="7">
    <location>
        <begin position="98"/>
        <end position="120"/>
    </location>
</feature>
<reference evidence="9 10" key="1">
    <citation type="submission" date="2018-08" db="EMBL/GenBank/DDBJ databases">
        <title>Comparative analysis of Burkholderia isolates from Puerto Rico.</title>
        <authorList>
            <person name="Hall C."/>
            <person name="Sahl J."/>
            <person name="Wagner D."/>
        </authorList>
    </citation>
    <scope>NUCLEOTIDE SEQUENCE [LARGE SCALE GENOMIC DNA]</scope>
    <source>
        <strain evidence="9 10">Bp9025</strain>
    </source>
</reference>
<proteinExistence type="predicted"/>